<proteinExistence type="predicted"/>
<feature type="compositionally biased region" description="Basic and acidic residues" evidence="1">
    <location>
        <begin position="243"/>
        <end position="265"/>
    </location>
</feature>
<reference evidence="2 3" key="1">
    <citation type="submission" date="2024-02" db="EMBL/GenBank/DDBJ databases">
        <title>Discinaceae phylogenomics.</title>
        <authorList>
            <person name="Dirks A.C."/>
            <person name="James T.Y."/>
        </authorList>
    </citation>
    <scope>NUCLEOTIDE SEQUENCE [LARGE SCALE GENOMIC DNA]</scope>
    <source>
        <strain evidence="2 3">ACD0624</strain>
    </source>
</reference>
<name>A0ABR3GWS3_9PEZI</name>
<sequence length="279" mass="31493">MDAIAEPELPAGVDPEDSVAAIQNQDESLHLLQELRTQLNALENTDKHHIHKADALPLLKRCIAVIEEVVDSSHQGLDHLQPPIPVPTRNLHTLSDTRPRSEVHTQGYGEAPRLNSIYLTQRTIRRQRQRLHRQEIGAHESKRLALIIQNERTTQERKDELQGLFDRVDAEKPSSAREQTAALRVATNEPKIPTTPEIPRAQKPREVVIRTEVVPMLPCKGYGLPRGNLFISGRLGSAETDAQLDRVEQAQSEEERRRREIRREVTSGLRGAAKAREDG</sequence>
<feature type="region of interest" description="Disordered" evidence="1">
    <location>
        <begin position="242"/>
        <end position="279"/>
    </location>
</feature>
<accession>A0ABR3GWS3</accession>
<dbReference type="EMBL" id="JBBBZM010000004">
    <property type="protein sequence ID" value="KAL0640396.1"/>
    <property type="molecule type" value="Genomic_DNA"/>
</dbReference>
<evidence type="ECO:0000313" key="3">
    <source>
        <dbReference type="Proteomes" id="UP001447188"/>
    </source>
</evidence>
<protein>
    <submittedName>
        <fullName evidence="2">Uncharacterized protein</fullName>
    </submittedName>
</protein>
<comment type="caution">
    <text evidence="2">The sequence shown here is derived from an EMBL/GenBank/DDBJ whole genome shotgun (WGS) entry which is preliminary data.</text>
</comment>
<keyword evidence="3" id="KW-1185">Reference proteome</keyword>
<dbReference type="Proteomes" id="UP001447188">
    <property type="component" value="Unassembled WGS sequence"/>
</dbReference>
<gene>
    <name evidence="2" type="ORF">Q9L58_000678</name>
</gene>
<evidence type="ECO:0000256" key="1">
    <source>
        <dbReference type="SAM" id="MobiDB-lite"/>
    </source>
</evidence>
<organism evidence="2 3">
    <name type="scientific">Discina gigas</name>
    <dbReference type="NCBI Taxonomy" id="1032678"/>
    <lineage>
        <taxon>Eukaryota</taxon>
        <taxon>Fungi</taxon>
        <taxon>Dikarya</taxon>
        <taxon>Ascomycota</taxon>
        <taxon>Pezizomycotina</taxon>
        <taxon>Pezizomycetes</taxon>
        <taxon>Pezizales</taxon>
        <taxon>Discinaceae</taxon>
        <taxon>Discina</taxon>
    </lineage>
</organism>
<evidence type="ECO:0000313" key="2">
    <source>
        <dbReference type="EMBL" id="KAL0640396.1"/>
    </source>
</evidence>